<dbReference type="AlphaFoldDB" id="A0A1C7M6B1"/>
<keyword evidence="2" id="KW-1185">Reference proteome</keyword>
<accession>A0A1C7M6B1</accession>
<dbReference type="EMBL" id="LUGG01000009">
    <property type="protein sequence ID" value="OBZ72382.1"/>
    <property type="molecule type" value="Genomic_DNA"/>
</dbReference>
<sequence length="161" mass="18411">MLNGLHAHKKWFIGVPIMVGKMIPNIMNVSQLYAHDIFGRQSLRLTLSIKWKSSSRSNMLHIAQDVVPRCRLQFSFYTSPQPFSWISSSVGPEPDCSVLYITDIMAFHRCQRSNGIVQLSALRLFRALWNISRAPKKVDVCIDLIRIPSCIQFSKTFRGCP</sequence>
<comment type="caution">
    <text evidence="1">The sequence shown here is derived from an EMBL/GenBank/DDBJ whole genome shotgun (WGS) entry which is preliminary data.</text>
</comment>
<evidence type="ECO:0000313" key="1">
    <source>
        <dbReference type="EMBL" id="OBZ72382.1"/>
    </source>
</evidence>
<name>A0A1C7M6B1_GRIFR</name>
<organism evidence="1 2">
    <name type="scientific">Grifola frondosa</name>
    <name type="common">Maitake</name>
    <name type="synonym">Polyporus frondosus</name>
    <dbReference type="NCBI Taxonomy" id="5627"/>
    <lineage>
        <taxon>Eukaryota</taxon>
        <taxon>Fungi</taxon>
        <taxon>Dikarya</taxon>
        <taxon>Basidiomycota</taxon>
        <taxon>Agaricomycotina</taxon>
        <taxon>Agaricomycetes</taxon>
        <taxon>Polyporales</taxon>
        <taxon>Grifolaceae</taxon>
        <taxon>Grifola</taxon>
    </lineage>
</organism>
<proteinExistence type="predicted"/>
<evidence type="ECO:0000313" key="2">
    <source>
        <dbReference type="Proteomes" id="UP000092993"/>
    </source>
</evidence>
<protein>
    <submittedName>
        <fullName evidence="1">Uncharacterized protein</fullName>
    </submittedName>
</protein>
<dbReference type="Proteomes" id="UP000092993">
    <property type="component" value="Unassembled WGS sequence"/>
</dbReference>
<reference evidence="1 2" key="1">
    <citation type="submission" date="2016-03" db="EMBL/GenBank/DDBJ databases">
        <title>Whole genome sequencing of Grifola frondosa 9006-11.</title>
        <authorList>
            <person name="Min B."/>
            <person name="Park H."/>
            <person name="Kim J.-G."/>
            <person name="Cho H."/>
            <person name="Oh Y.-L."/>
            <person name="Kong W.-S."/>
            <person name="Choi I.-G."/>
        </authorList>
    </citation>
    <scope>NUCLEOTIDE SEQUENCE [LARGE SCALE GENOMIC DNA]</scope>
    <source>
        <strain evidence="1 2">9006-11</strain>
    </source>
</reference>
<gene>
    <name evidence="1" type="ORF">A0H81_07364</name>
</gene>